<dbReference type="InterPro" id="IPR039537">
    <property type="entry name" value="Retrotran_Ty1/copia-like"/>
</dbReference>
<dbReference type="AlphaFoldDB" id="A0A4Y2GQ74"/>
<dbReference type="PANTHER" id="PTHR42648">
    <property type="entry name" value="TRANSPOSASE, PUTATIVE-RELATED"/>
    <property type="match status" value="1"/>
</dbReference>
<dbReference type="GO" id="GO:0003676">
    <property type="term" value="F:nucleic acid binding"/>
    <property type="evidence" value="ECO:0007669"/>
    <property type="project" value="InterPro"/>
</dbReference>
<evidence type="ECO:0000256" key="3">
    <source>
        <dbReference type="ARBA" id="ARBA00022801"/>
    </source>
</evidence>
<proteinExistence type="predicted"/>
<name>A0A4Y2GQ74_ARAVE</name>
<dbReference type="InterPro" id="IPR054722">
    <property type="entry name" value="PolX-like_BBD"/>
</dbReference>
<organism evidence="8 9">
    <name type="scientific">Araneus ventricosus</name>
    <name type="common">Orbweaver spider</name>
    <name type="synonym">Epeira ventricosa</name>
    <dbReference type="NCBI Taxonomy" id="182803"/>
    <lineage>
        <taxon>Eukaryota</taxon>
        <taxon>Metazoa</taxon>
        <taxon>Ecdysozoa</taxon>
        <taxon>Arthropoda</taxon>
        <taxon>Chelicerata</taxon>
        <taxon>Arachnida</taxon>
        <taxon>Araneae</taxon>
        <taxon>Araneomorphae</taxon>
        <taxon>Entelegynae</taxon>
        <taxon>Araneoidea</taxon>
        <taxon>Araneidae</taxon>
        <taxon>Araneus</taxon>
    </lineage>
</organism>
<dbReference type="CDD" id="cd09272">
    <property type="entry name" value="RNase_HI_RT_Ty1"/>
    <property type="match status" value="1"/>
</dbReference>
<dbReference type="OrthoDB" id="8037646at2759"/>
<evidence type="ECO:0000256" key="4">
    <source>
        <dbReference type="PROSITE-ProRule" id="PRU00047"/>
    </source>
</evidence>
<evidence type="ECO:0000256" key="1">
    <source>
        <dbReference type="ARBA" id="ARBA00022670"/>
    </source>
</evidence>
<dbReference type="InterPro" id="IPR057670">
    <property type="entry name" value="SH3_retrovirus"/>
</dbReference>
<dbReference type="Pfam" id="PF13976">
    <property type="entry name" value="gag_pre-integrs"/>
    <property type="match status" value="1"/>
</dbReference>
<dbReference type="GO" id="GO:0008270">
    <property type="term" value="F:zinc ion binding"/>
    <property type="evidence" value="ECO:0007669"/>
    <property type="project" value="UniProtKB-KW"/>
</dbReference>
<evidence type="ECO:0000313" key="9">
    <source>
        <dbReference type="Proteomes" id="UP000499080"/>
    </source>
</evidence>
<keyword evidence="2" id="KW-0479">Metal-binding</keyword>
<dbReference type="InterPro" id="IPR036397">
    <property type="entry name" value="RNaseH_sf"/>
</dbReference>
<feature type="compositionally biased region" description="Polar residues" evidence="5">
    <location>
        <begin position="90"/>
        <end position="113"/>
    </location>
</feature>
<keyword evidence="1" id="KW-0645">Protease</keyword>
<dbReference type="Pfam" id="PF07727">
    <property type="entry name" value="RVT_2"/>
    <property type="match status" value="1"/>
</dbReference>
<reference evidence="8 9" key="1">
    <citation type="journal article" date="2019" name="Sci. Rep.">
        <title>Orb-weaving spider Araneus ventricosus genome elucidates the spidroin gene catalogue.</title>
        <authorList>
            <person name="Kono N."/>
            <person name="Nakamura H."/>
            <person name="Ohtoshi R."/>
            <person name="Moran D.A.P."/>
            <person name="Shinohara A."/>
            <person name="Yoshida Y."/>
            <person name="Fujiwara M."/>
            <person name="Mori M."/>
            <person name="Tomita M."/>
            <person name="Arakawa K."/>
        </authorList>
    </citation>
    <scope>NUCLEOTIDE SEQUENCE [LARGE SCALE GENOMIC DNA]</scope>
</reference>
<dbReference type="PROSITE" id="PS50158">
    <property type="entry name" value="ZF_CCHC"/>
    <property type="match status" value="1"/>
</dbReference>
<keyword evidence="3" id="KW-0378">Hydrolase</keyword>
<protein>
    <submittedName>
        <fullName evidence="8">Retrovirus-related Pol polyprotein from transposon TNT 1-94</fullName>
    </submittedName>
</protein>
<dbReference type="InterPro" id="IPR025724">
    <property type="entry name" value="GAG-pre-integrase_dom"/>
</dbReference>
<dbReference type="PROSITE" id="PS50994">
    <property type="entry name" value="INTEGRASE"/>
    <property type="match status" value="1"/>
</dbReference>
<evidence type="ECO:0000256" key="5">
    <source>
        <dbReference type="SAM" id="MobiDB-lite"/>
    </source>
</evidence>
<dbReference type="InterPro" id="IPR001584">
    <property type="entry name" value="Integrase_cat-core"/>
</dbReference>
<dbReference type="InterPro" id="IPR001878">
    <property type="entry name" value="Znf_CCHC"/>
</dbReference>
<gene>
    <name evidence="8" type="primary">POLX_1438</name>
    <name evidence="8" type="ORF">AVEN_234100_1</name>
</gene>
<feature type="region of interest" description="Disordered" evidence="5">
    <location>
        <begin position="81"/>
        <end position="129"/>
    </location>
</feature>
<dbReference type="InterPro" id="IPR012337">
    <property type="entry name" value="RNaseH-like_sf"/>
</dbReference>
<dbReference type="GO" id="GO:0015074">
    <property type="term" value="P:DNA integration"/>
    <property type="evidence" value="ECO:0007669"/>
    <property type="project" value="InterPro"/>
</dbReference>
<keyword evidence="9" id="KW-1185">Reference proteome</keyword>
<dbReference type="GO" id="GO:0008233">
    <property type="term" value="F:peptidase activity"/>
    <property type="evidence" value="ECO:0007669"/>
    <property type="project" value="UniProtKB-KW"/>
</dbReference>
<keyword evidence="4" id="KW-0862">Zinc</keyword>
<dbReference type="EMBL" id="BGPR01001452">
    <property type="protein sequence ID" value="GBM54274.1"/>
    <property type="molecule type" value="Genomic_DNA"/>
</dbReference>
<dbReference type="GO" id="GO:0006508">
    <property type="term" value="P:proteolysis"/>
    <property type="evidence" value="ECO:0007669"/>
    <property type="project" value="UniProtKB-KW"/>
</dbReference>
<dbReference type="Pfam" id="PF22936">
    <property type="entry name" value="Pol_BBD"/>
    <property type="match status" value="1"/>
</dbReference>
<dbReference type="PANTHER" id="PTHR42648:SF24">
    <property type="entry name" value="INTEGRASE CATALYTIC DOMAIN-CONTAINING PROTEIN"/>
    <property type="match status" value="1"/>
</dbReference>
<dbReference type="Proteomes" id="UP000499080">
    <property type="component" value="Unassembled WGS sequence"/>
</dbReference>
<dbReference type="Gene3D" id="3.30.420.10">
    <property type="entry name" value="Ribonuclease H-like superfamily/Ribonuclease H"/>
    <property type="match status" value="1"/>
</dbReference>
<dbReference type="SUPFAM" id="SSF57756">
    <property type="entry name" value="Retrovirus zinc finger-like domains"/>
    <property type="match status" value="1"/>
</dbReference>
<evidence type="ECO:0000313" key="8">
    <source>
        <dbReference type="EMBL" id="GBM54274.1"/>
    </source>
</evidence>
<dbReference type="InterPro" id="IPR036875">
    <property type="entry name" value="Znf_CCHC_sf"/>
</dbReference>
<dbReference type="Pfam" id="PF00665">
    <property type="entry name" value="rve"/>
    <property type="match status" value="1"/>
</dbReference>
<evidence type="ECO:0000259" key="7">
    <source>
        <dbReference type="PROSITE" id="PS50994"/>
    </source>
</evidence>
<keyword evidence="4" id="KW-0863">Zinc-finger</keyword>
<dbReference type="Pfam" id="PF25597">
    <property type="entry name" value="SH3_retrovirus"/>
    <property type="match status" value="1"/>
</dbReference>
<accession>A0A4Y2GQ74</accession>
<dbReference type="SUPFAM" id="SSF53098">
    <property type="entry name" value="Ribonuclease H-like"/>
    <property type="match status" value="1"/>
</dbReference>
<dbReference type="InterPro" id="IPR013103">
    <property type="entry name" value="RVT_2"/>
</dbReference>
<comment type="caution">
    <text evidence="8">The sequence shown here is derived from an EMBL/GenBank/DDBJ whole genome shotgun (WGS) entry which is preliminary data.</text>
</comment>
<feature type="domain" description="Integrase catalytic" evidence="7">
    <location>
        <begin position="340"/>
        <end position="505"/>
    </location>
</feature>
<feature type="domain" description="CCHC-type" evidence="6">
    <location>
        <begin position="59"/>
        <end position="74"/>
    </location>
</feature>
<sequence length="952" mass="109199">MTTFNVQIEKLDANNYSNWAADIKYWLLNKDCWGIVTGTEEIPVLDPDKGITHRDLKECFHCNRSGHFRNKCPELQKKVPSVSSGFDRIPSTSQDCGRSLSDTFPPNPSSNNQRRTKHRTKIQNTNPSSHGNTSYLIQACTSEVSKASDTWVFDTAASHHFCKDKSIFNKYAPISDEKLIVAVEGVTIPIEGKGIVNLRFGHSILKFGEVMHSSKLNRNLISGPRLNKKGVVFESGKEELRVKENGQLLFKAFLRDGLYVVNPNIPNRKQVCFSVNSVQKLNARLWYSRLAHIGSHTIQNTMKNKGVRGLKGYVDSNLNCEVCELNKHRRTSVKSANFVRSKAPNDLIYMDTWGPIKVTGRNCERYYLSIIDDFSKKTSVYPLKEKSEVFRVFKNHVSRVERFIGRKVKCIRTDKGSEFTNDNFKTFCADNGIKHEFTNIYTPEQNGVAERYNQTALDCSRCMLADSGFDNKFWPDAILCFTYVWNRICHKNQVKTPFELFGDYKPSVRHLKAFVATAYVGLPRQLRSSKLGPKDKEGILIGHAFRTKGYRIWFPDTYKVIETINVSFCEEDRGVKSRSGAAMGTNNVDESEDYNVVIIRSSLPSGYNLDYDSDSDCIKTSKALTPEQEGGSPKVKCVEWIRKAVPIKDGSRTDIYYYEKGCNTRIRSVDTKKYCEERNIEYIPSVFDFRANNSYEGCRWVFALKKNETGEVVRYKARLVGQGFKQIKGISYDDTFSHVVNFSLIRFFFAVLVLGQNWVHMQCDFKCAYLYAPLKDVFMKHPPGFEVKAFLDSDFVACRDDHVSMGGQIIFIGQAPIMWRTFKEKCISLSTMEAEFIALTEAAKEMTWFDRILGECRDRKIIEDIQEKSTLYVDNLVAIDFVKSPVENHRSKHIDIKLFFFRNLVYKELFELKYVRSKDNLSDIFTKAPTKHDLEKSVDVVFKKNVSDTVYS</sequence>
<evidence type="ECO:0000259" key="6">
    <source>
        <dbReference type="PROSITE" id="PS50158"/>
    </source>
</evidence>
<evidence type="ECO:0000256" key="2">
    <source>
        <dbReference type="ARBA" id="ARBA00022723"/>
    </source>
</evidence>